<dbReference type="GO" id="GO:0022857">
    <property type="term" value="F:transmembrane transporter activity"/>
    <property type="evidence" value="ECO:0007669"/>
    <property type="project" value="InterPro"/>
</dbReference>
<feature type="transmembrane region" description="Helical" evidence="6">
    <location>
        <begin position="165"/>
        <end position="184"/>
    </location>
</feature>
<dbReference type="AlphaFoldDB" id="A0A0F7TKQ7"/>
<dbReference type="PANTHER" id="PTHR45649">
    <property type="entry name" value="AMINO-ACID PERMEASE BAT1"/>
    <property type="match status" value="1"/>
</dbReference>
<dbReference type="EMBL" id="CDHK01000002">
    <property type="protein sequence ID" value="CEJ55603.1"/>
    <property type="molecule type" value="Genomic_DNA"/>
</dbReference>
<feature type="transmembrane region" description="Helical" evidence="6">
    <location>
        <begin position="410"/>
        <end position="433"/>
    </location>
</feature>
<feature type="transmembrane region" description="Helical" evidence="6">
    <location>
        <begin position="386"/>
        <end position="404"/>
    </location>
</feature>
<keyword evidence="5 6" id="KW-0472">Membrane</keyword>
<feature type="transmembrane region" description="Helical" evidence="6">
    <location>
        <begin position="38"/>
        <end position="57"/>
    </location>
</feature>
<keyword evidence="2" id="KW-0813">Transport</keyword>
<feature type="transmembrane region" description="Helical" evidence="6">
    <location>
        <begin position="481"/>
        <end position="500"/>
    </location>
</feature>
<evidence type="ECO:0000313" key="7">
    <source>
        <dbReference type="EMBL" id="CEJ55603.1"/>
    </source>
</evidence>
<dbReference type="InterPro" id="IPR004840">
    <property type="entry name" value="Amino_acid_permease_CS"/>
</dbReference>
<dbReference type="PIRSF" id="PIRSF006060">
    <property type="entry name" value="AA_transporter"/>
    <property type="match status" value="1"/>
</dbReference>
<feature type="transmembrane region" description="Helical" evidence="6">
    <location>
        <begin position="445"/>
        <end position="469"/>
    </location>
</feature>
<feature type="transmembrane region" description="Helical" evidence="6">
    <location>
        <begin position="281"/>
        <end position="304"/>
    </location>
</feature>
<feature type="transmembrane region" description="Helical" evidence="6">
    <location>
        <begin position="240"/>
        <end position="261"/>
    </location>
</feature>
<keyword evidence="3 6" id="KW-0812">Transmembrane</keyword>
<feature type="transmembrane region" description="Helical" evidence="6">
    <location>
        <begin position="196"/>
        <end position="219"/>
    </location>
</feature>
<dbReference type="InterPro" id="IPR002293">
    <property type="entry name" value="AA/rel_permease1"/>
</dbReference>
<evidence type="ECO:0008006" key="9">
    <source>
        <dbReference type="Google" id="ProtNLM"/>
    </source>
</evidence>
<evidence type="ECO:0000256" key="6">
    <source>
        <dbReference type="SAM" id="Phobius"/>
    </source>
</evidence>
<gene>
    <name evidence="7" type="ORF">PMG11_01853</name>
</gene>
<evidence type="ECO:0000256" key="3">
    <source>
        <dbReference type="ARBA" id="ARBA00022692"/>
    </source>
</evidence>
<evidence type="ECO:0000256" key="2">
    <source>
        <dbReference type="ARBA" id="ARBA00022448"/>
    </source>
</evidence>
<sequence>MKWLSFGMQLKSDKMDQATYDTLDLATMGYQQALSRKFTVWSMLALAFSILGTWSTFAQDLAGGLMNGGPVSILWGLCLVTFCNLCVVASLGELCSAMPTALGQAYWIFRLWRSPWARFVSYLCAWINTFGWWTLTASQIAFMTNFLLANKAILDAFWPGPKRWLLFVVYLGATLLLTLLNAGACRKDGHLPWFNNILGIQFGVLLIAFSMAMLISVAVRSDLQYQPAGFVFGQWINRTGWPDGVVWFIGLLQGAYGLTAFDSVIHMSEEIPAPRVNIPRVLLLAVIIGAVTGGLFMVVCLFCIQDLERILHSPTDLPFTELVTSTVGPDGGFVLLVLFEINGLGQALSIMTATSRLTWGFARDGGLPWSNYLSHIDTYWNVPMRVLWAEGFLIAVVGVLYLFSNKVLQAVLSVSTISLTISYGMPIAILALVGRDKLPPRRFHLGRWGSLINWISIVYCVVTAVFFFFPGSPRPSSADMNYAIVVFGVMLALSVMFWFLRGKSAYLVTDRSMMEAIRAQGLHPAAEQLRAEQIRFYLESDRSGLAAPRLMALWTLNTTESLS</sequence>
<accession>A0A0F7TKQ7</accession>
<reference evidence="8" key="1">
    <citation type="journal article" date="2015" name="Genome Announc.">
        <title>Draft genome sequence of the fungus Penicillium brasilianum MG11.</title>
        <authorList>
            <person name="Horn F."/>
            <person name="Linde J."/>
            <person name="Mattern D.J."/>
            <person name="Walther G."/>
            <person name="Guthke R."/>
            <person name="Brakhage A.A."/>
            <person name="Valiante V."/>
        </authorList>
    </citation>
    <scope>NUCLEOTIDE SEQUENCE [LARGE SCALE GENOMIC DNA]</scope>
    <source>
        <strain evidence="8">MG11</strain>
    </source>
</reference>
<feature type="transmembrane region" description="Helical" evidence="6">
    <location>
        <begin position="73"/>
        <end position="95"/>
    </location>
</feature>
<dbReference type="GO" id="GO:0016020">
    <property type="term" value="C:membrane"/>
    <property type="evidence" value="ECO:0007669"/>
    <property type="project" value="UniProtKB-SubCell"/>
</dbReference>
<dbReference type="PANTHER" id="PTHR45649:SF22">
    <property type="entry name" value="TRANSPORTER, PUTATIVE (EUROFUNG)-RELATED"/>
    <property type="match status" value="1"/>
</dbReference>
<dbReference type="PROSITE" id="PS00218">
    <property type="entry name" value="AMINO_ACID_PERMEASE_1"/>
    <property type="match status" value="1"/>
</dbReference>
<evidence type="ECO:0000313" key="8">
    <source>
        <dbReference type="Proteomes" id="UP000042958"/>
    </source>
</evidence>
<feature type="transmembrane region" description="Helical" evidence="6">
    <location>
        <begin position="116"/>
        <end position="134"/>
    </location>
</feature>
<protein>
    <recommendedName>
        <fullName evidence="9">Amino acid permease family protein</fullName>
    </recommendedName>
</protein>
<evidence type="ECO:0000256" key="4">
    <source>
        <dbReference type="ARBA" id="ARBA00022989"/>
    </source>
</evidence>
<keyword evidence="8" id="KW-1185">Reference proteome</keyword>
<dbReference type="OrthoDB" id="4476201at2759"/>
<proteinExistence type="predicted"/>
<dbReference type="GO" id="GO:0006865">
    <property type="term" value="P:amino acid transport"/>
    <property type="evidence" value="ECO:0007669"/>
    <property type="project" value="InterPro"/>
</dbReference>
<evidence type="ECO:0000256" key="5">
    <source>
        <dbReference type="ARBA" id="ARBA00023136"/>
    </source>
</evidence>
<comment type="subcellular location">
    <subcellularLocation>
        <location evidence="1">Membrane</location>
        <topology evidence="1">Multi-pass membrane protein</topology>
    </subcellularLocation>
</comment>
<evidence type="ECO:0000256" key="1">
    <source>
        <dbReference type="ARBA" id="ARBA00004141"/>
    </source>
</evidence>
<name>A0A0F7TKQ7_PENBI</name>
<dbReference type="Proteomes" id="UP000042958">
    <property type="component" value="Unassembled WGS sequence"/>
</dbReference>
<dbReference type="Gene3D" id="1.20.1740.10">
    <property type="entry name" value="Amino acid/polyamine transporter I"/>
    <property type="match status" value="1"/>
</dbReference>
<dbReference type="Pfam" id="PF13520">
    <property type="entry name" value="AA_permease_2"/>
    <property type="match status" value="1"/>
</dbReference>
<organism evidence="7 8">
    <name type="scientific">Penicillium brasilianum</name>
    <dbReference type="NCBI Taxonomy" id="104259"/>
    <lineage>
        <taxon>Eukaryota</taxon>
        <taxon>Fungi</taxon>
        <taxon>Dikarya</taxon>
        <taxon>Ascomycota</taxon>
        <taxon>Pezizomycotina</taxon>
        <taxon>Eurotiomycetes</taxon>
        <taxon>Eurotiomycetidae</taxon>
        <taxon>Eurotiales</taxon>
        <taxon>Aspergillaceae</taxon>
        <taxon>Penicillium</taxon>
    </lineage>
</organism>
<keyword evidence="4 6" id="KW-1133">Transmembrane helix</keyword>
<dbReference type="STRING" id="104259.A0A0F7TKQ7"/>